<accession>A0A4Y8VEQ6</accession>
<dbReference type="Proteomes" id="UP000297555">
    <property type="component" value="Unassembled WGS sequence"/>
</dbReference>
<evidence type="ECO:0000313" key="2">
    <source>
        <dbReference type="Proteomes" id="UP000297555"/>
    </source>
</evidence>
<dbReference type="RefSeq" id="WP_085708465.1">
    <property type="nucleotide sequence ID" value="NZ_SPDQ01000017.1"/>
</dbReference>
<sequence>MKLRFSWEEAFDDLFPHCSSNVVKDDGGSPLSCILTDDGGCGHIHSLEWIDVGLARIKSVKESKVEFDRWGREDWGSEFSKDCVKIYFLMEDDYCEFLSLEAFEKALMAWRDFIVLPPDKEATRELDI</sequence>
<protein>
    <submittedName>
        <fullName evidence="1">Uncharacterized protein</fullName>
    </submittedName>
</protein>
<proteinExistence type="predicted"/>
<dbReference type="AlphaFoldDB" id="A0A4Y8VEQ6"/>
<name>A0A4Y8VEQ6_9PSED</name>
<gene>
    <name evidence="1" type="ORF">E4J90_16045</name>
</gene>
<dbReference type="OrthoDB" id="9156882at2"/>
<evidence type="ECO:0000313" key="1">
    <source>
        <dbReference type="EMBL" id="TFH79332.1"/>
    </source>
</evidence>
<reference evidence="1 2" key="1">
    <citation type="submission" date="2019-03" db="EMBL/GenBank/DDBJ databases">
        <title>Draft genome sequence of humic substances-degrading Pseudomonas kribbensis CHA-19 from forest soil.</title>
        <authorList>
            <person name="Kim D."/>
        </authorList>
    </citation>
    <scope>NUCLEOTIDE SEQUENCE [LARGE SCALE GENOMIC DNA]</scope>
    <source>
        <strain evidence="1 2">CHA-19</strain>
    </source>
</reference>
<comment type="caution">
    <text evidence="1">The sequence shown here is derived from an EMBL/GenBank/DDBJ whole genome shotgun (WGS) entry which is preliminary data.</text>
</comment>
<organism evidence="1 2">
    <name type="scientific">Pseudomonas kribbensis</name>
    <dbReference type="NCBI Taxonomy" id="1628086"/>
    <lineage>
        <taxon>Bacteria</taxon>
        <taxon>Pseudomonadati</taxon>
        <taxon>Pseudomonadota</taxon>
        <taxon>Gammaproteobacteria</taxon>
        <taxon>Pseudomonadales</taxon>
        <taxon>Pseudomonadaceae</taxon>
        <taxon>Pseudomonas</taxon>
    </lineage>
</organism>
<dbReference type="EMBL" id="SPDQ01000017">
    <property type="protein sequence ID" value="TFH79332.1"/>
    <property type="molecule type" value="Genomic_DNA"/>
</dbReference>